<dbReference type="AlphaFoldDB" id="A0A3M7AKN0"/>
<feature type="compositionally biased region" description="Polar residues" evidence="1">
    <location>
        <begin position="29"/>
        <end position="48"/>
    </location>
</feature>
<feature type="region of interest" description="Disordered" evidence="1">
    <location>
        <begin position="1"/>
        <end position="105"/>
    </location>
</feature>
<protein>
    <submittedName>
        <fullName evidence="2">Uncharacterized protein</fullName>
    </submittedName>
</protein>
<gene>
    <name evidence="2" type="ORF">D0865_15844</name>
</gene>
<dbReference type="Proteomes" id="UP000270230">
    <property type="component" value="Unassembled WGS sequence"/>
</dbReference>
<evidence type="ECO:0000313" key="3">
    <source>
        <dbReference type="Proteomes" id="UP000270230"/>
    </source>
</evidence>
<name>A0A3M7AKN0_HORWE</name>
<dbReference type="VEuPathDB" id="FungiDB:BTJ68_11495"/>
<comment type="caution">
    <text evidence="2">The sequence shown here is derived from an EMBL/GenBank/DDBJ whole genome shotgun (WGS) entry which is preliminary data.</text>
</comment>
<reference evidence="2 3" key="1">
    <citation type="journal article" date="2018" name="BMC Genomics">
        <title>Genomic evidence for intraspecific hybridization in a clonal and extremely halotolerant yeast.</title>
        <authorList>
            <person name="Gostincar C."/>
            <person name="Stajich J.E."/>
            <person name="Zupancic J."/>
            <person name="Zalar P."/>
            <person name="Gunde-Cimerman N."/>
        </authorList>
    </citation>
    <scope>NUCLEOTIDE SEQUENCE [LARGE SCALE GENOMIC DNA]</scope>
    <source>
        <strain evidence="2 3">EXF-151</strain>
    </source>
</reference>
<dbReference type="OrthoDB" id="3916931at2759"/>
<dbReference type="EMBL" id="QWIN01002809">
    <property type="protein sequence ID" value="RMY28124.1"/>
    <property type="molecule type" value="Genomic_DNA"/>
</dbReference>
<proteinExistence type="predicted"/>
<accession>A0A3M7AKN0</accession>
<sequence length="374" mass="41961">MTRFSTPTSDIGRLALRGPREDMPAVTRSMASSNTRQSRTAGEATSSKPGFGASGGRRTEKRPTTNAPGGPVRQVADEEESESDSEDSDESDEDTSDDEANPTRDLVNQIMTVFDPYGQLAPREFAKINGGSDESRYVQSRKTSRALLTALSIKSFRLARLIEALVGNDRARLQLLRSIVSPGTDWWSRRLLSNMQRRYSSILTRLQVNIQNPATGVGIPETIDYLRILFYAIDGIRADHFESMNQAEQLEFLDILISAFNRLIDDTDQYASTPTPPYAGQGFQSHRRLFSSLVAERSHPQYFIETLRHFGRRLLRARQTAIQGICARATQLLTQQLQNSPDQARLTRVRQALQGLHADRNKGEWDYGSKQHAI</sequence>
<evidence type="ECO:0000313" key="2">
    <source>
        <dbReference type="EMBL" id="RMY28124.1"/>
    </source>
</evidence>
<organism evidence="2 3">
    <name type="scientific">Hortaea werneckii</name>
    <name type="common">Black yeast</name>
    <name type="synonym">Cladosporium werneckii</name>
    <dbReference type="NCBI Taxonomy" id="91943"/>
    <lineage>
        <taxon>Eukaryota</taxon>
        <taxon>Fungi</taxon>
        <taxon>Dikarya</taxon>
        <taxon>Ascomycota</taxon>
        <taxon>Pezizomycotina</taxon>
        <taxon>Dothideomycetes</taxon>
        <taxon>Dothideomycetidae</taxon>
        <taxon>Mycosphaerellales</taxon>
        <taxon>Teratosphaeriaceae</taxon>
        <taxon>Hortaea</taxon>
    </lineage>
</organism>
<evidence type="ECO:0000256" key="1">
    <source>
        <dbReference type="SAM" id="MobiDB-lite"/>
    </source>
</evidence>
<feature type="compositionally biased region" description="Acidic residues" evidence="1">
    <location>
        <begin position="77"/>
        <end position="100"/>
    </location>
</feature>